<keyword evidence="2" id="KW-1185">Reference proteome</keyword>
<protein>
    <submittedName>
        <fullName evidence="1">Uncharacterized protein</fullName>
    </submittedName>
</protein>
<dbReference type="Proteomes" id="UP001283361">
    <property type="component" value="Unassembled WGS sequence"/>
</dbReference>
<proteinExistence type="predicted"/>
<dbReference type="EMBL" id="JAWDGP010001944">
    <property type="protein sequence ID" value="KAK3786822.1"/>
    <property type="molecule type" value="Genomic_DNA"/>
</dbReference>
<sequence>MVMASARPVFTVIGKWSSARSIGIGMSNVECDGSGSTLTQCLYDPTLCALDLPHVMLYGSRDCVSVFREGMRASCSHFKQQKSVKLPFRGP</sequence>
<reference evidence="1" key="1">
    <citation type="journal article" date="2023" name="G3 (Bethesda)">
        <title>A reference genome for the long-term kleptoplast-retaining sea slug Elysia crispata morphotype clarki.</title>
        <authorList>
            <person name="Eastman K.E."/>
            <person name="Pendleton A.L."/>
            <person name="Shaikh M.A."/>
            <person name="Suttiyut T."/>
            <person name="Ogas R."/>
            <person name="Tomko P."/>
            <person name="Gavelis G."/>
            <person name="Widhalm J.R."/>
            <person name="Wisecaver J.H."/>
        </authorList>
    </citation>
    <scope>NUCLEOTIDE SEQUENCE</scope>
    <source>
        <strain evidence="1">ECLA1</strain>
    </source>
</reference>
<organism evidence="1 2">
    <name type="scientific">Elysia crispata</name>
    <name type="common">lettuce slug</name>
    <dbReference type="NCBI Taxonomy" id="231223"/>
    <lineage>
        <taxon>Eukaryota</taxon>
        <taxon>Metazoa</taxon>
        <taxon>Spiralia</taxon>
        <taxon>Lophotrochozoa</taxon>
        <taxon>Mollusca</taxon>
        <taxon>Gastropoda</taxon>
        <taxon>Heterobranchia</taxon>
        <taxon>Euthyneura</taxon>
        <taxon>Panpulmonata</taxon>
        <taxon>Sacoglossa</taxon>
        <taxon>Placobranchoidea</taxon>
        <taxon>Plakobranchidae</taxon>
        <taxon>Elysia</taxon>
    </lineage>
</organism>
<accession>A0AAE1AHG1</accession>
<dbReference type="AlphaFoldDB" id="A0AAE1AHG1"/>
<evidence type="ECO:0000313" key="1">
    <source>
        <dbReference type="EMBL" id="KAK3786822.1"/>
    </source>
</evidence>
<name>A0AAE1AHG1_9GAST</name>
<comment type="caution">
    <text evidence="1">The sequence shown here is derived from an EMBL/GenBank/DDBJ whole genome shotgun (WGS) entry which is preliminary data.</text>
</comment>
<evidence type="ECO:0000313" key="2">
    <source>
        <dbReference type="Proteomes" id="UP001283361"/>
    </source>
</evidence>
<gene>
    <name evidence="1" type="ORF">RRG08_061373</name>
</gene>